<dbReference type="OrthoDB" id="9838530at2"/>
<evidence type="ECO:0000313" key="2">
    <source>
        <dbReference type="Proteomes" id="UP000184420"/>
    </source>
</evidence>
<dbReference type="Proteomes" id="UP000184420">
    <property type="component" value="Unassembled WGS sequence"/>
</dbReference>
<dbReference type="RefSeq" id="WP_073080644.1">
    <property type="nucleotide sequence ID" value="NZ_FRBL01000004.1"/>
</dbReference>
<protein>
    <submittedName>
        <fullName evidence="1">Uncharacterized protein</fullName>
    </submittedName>
</protein>
<name>A0A1M7BVD2_9BACT</name>
<evidence type="ECO:0000313" key="1">
    <source>
        <dbReference type="EMBL" id="SHL58887.1"/>
    </source>
</evidence>
<dbReference type="EMBL" id="FRBL01000004">
    <property type="protein sequence ID" value="SHL58887.1"/>
    <property type="molecule type" value="Genomic_DNA"/>
</dbReference>
<sequence>MKDMTLHFLPSLNDFNLLFEQIRQTHLQHLERCNKWHKEILQECKTLMAQMQAGIDATPESSKYYQAMLENLSHTMEFYDAINGFREAFHMFVEETNEQLACFSTHWNGHLERLAIAYVANYLKKVYEVHTSYYKFKRTWGTGTNAFVEADMIAINSTHLFIAEAKKELKAENFYKTLYNRDRIRERMPEYAHLHFQPLFICETVDPNVARKANDSGLWILRYRGFDANNPVNTFEWLGTQGPAKL</sequence>
<reference evidence="1 2" key="1">
    <citation type="submission" date="2016-11" db="EMBL/GenBank/DDBJ databases">
        <authorList>
            <person name="Jaros S."/>
            <person name="Januszkiewicz K."/>
            <person name="Wedrychowicz H."/>
        </authorList>
    </citation>
    <scope>NUCLEOTIDE SEQUENCE [LARGE SCALE GENOMIC DNA]</scope>
    <source>
        <strain evidence="1 2">DSM 27406</strain>
    </source>
</reference>
<organism evidence="1 2">
    <name type="scientific">Chitinophaga jiangningensis</name>
    <dbReference type="NCBI Taxonomy" id="1419482"/>
    <lineage>
        <taxon>Bacteria</taxon>
        <taxon>Pseudomonadati</taxon>
        <taxon>Bacteroidota</taxon>
        <taxon>Chitinophagia</taxon>
        <taxon>Chitinophagales</taxon>
        <taxon>Chitinophagaceae</taxon>
        <taxon>Chitinophaga</taxon>
    </lineage>
</organism>
<keyword evidence="2" id="KW-1185">Reference proteome</keyword>
<gene>
    <name evidence="1" type="ORF">SAMN05444266_10487</name>
</gene>
<dbReference type="SUPFAM" id="SSF52980">
    <property type="entry name" value="Restriction endonuclease-like"/>
    <property type="match status" value="1"/>
</dbReference>
<proteinExistence type="predicted"/>
<accession>A0A1M7BVD2</accession>
<dbReference type="STRING" id="1419482.SAMN05444266_10487"/>
<dbReference type="AlphaFoldDB" id="A0A1M7BVD2"/>
<dbReference type="InterPro" id="IPR011335">
    <property type="entry name" value="Restrct_endonuc-II-like"/>
</dbReference>